<evidence type="ECO:0000313" key="3">
    <source>
        <dbReference type="EMBL" id="NGY06537.1"/>
    </source>
</evidence>
<feature type="region of interest" description="Disordered" evidence="1">
    <location>
        <begin position="273"/>
        <end position="303"/>
    </location>
</feature>
<feature type="compositionally biased region" description="Basic and acidic residues" evidence="1">
    <location>
        <begin position="293"/>
        <end position="303"/>
    </location>
</feature>
<dbReference type="Proteomes" id="UP000472676">
    <property type="component" value="Unassembled WGS sequence"/>
</dbReference>
<keyword evidence="4" id="KW-1185">Reference proteome</keyword>
<feature type="domain" description="DUF4340" evidence="2">
    <location>
        <begin position="64"/>
        <end position="198"/>
    </location>
</feature>
<evidence type="ECO:0000313" key="4">
    <source>
        <dbReference type="Proteomes" id="UP000472676"/>
    </source>
</evidence>
<dbReference type="EMBL" id="JAAMOW010000009">
    <property type="protein sequence ID" value="NGY06537.1"/>
    <property type="molecule type" value="Genomic_DNA"/>
</dbReference>
<accession>A0A6M2BXF0</accession>
<dbReference type="RefSeq" id="WP_166260268.1">
    <property type="nucleotide sequence ID" value="NZ_JAAMOW010000009.1"/>
</dbReference>
<evidence type="ECO:0000259" key="2">
    <source>
        <dbReference type="Pfam" id="PF14238"/>
    </source>
</evidence>
<gene>
    <name evidence="3" type="ORF">G7Y85_17315</name>
</gene>
<name>A0A6M2BXF0_9GAMM</name>
<reference evidence="3 4" key="1">
    <citation type="journal article" date="2014" name="Int. J. Syst. Evol. Microbiol.">
        <title>Solimonas terrae sp. nov., isolated from soil.</title>
        <authorList>
            <person name="Kim S.J."/>
            <person name="Moon J.Y."/>
            <person name="Weon H.Y."/>
            <person name="Ahn J.H."/>
            <person name="Chen W.M."/>
            <person name="Kwon S.W."/>
        </authorList>
    </citation>
    <scope>NUCLEOTIDE SEQUENCE [LARGE SCALE GENOMIC DNA]</scope>
    <source>
        <strain evidence="3 4">KIS83-12</strain>
    </source>
</reference>
<dbReference type="Pfam" id="PF14238">
    <property type="entry name" value="DUF4340"/>
    <property type="match status" value="1"/>
</dbReference>
<organism evidence="3 4">
    <name type="scientific">Solimonas terrae</name>
    <dbReference type="NCBI Taxonomy" id="1396819"/>
    <lineage>
        <taxon>Bacteria</taxon>
        <taxon>Pseudomonadati</taxon>
        <taxon>Pseudomonadota</taxon>
        <taxon>Gammaproteobacteria</taxon>
        <taxon>Nevskiales</taxon>
        <taxon>Nevskiaceae</taxon>
        <taxon>Solimonas</taxon>
    </lineage>
</organism>
<sequence length="303" mass="32545">MKRAYLNLALLVIVAGLAATVWFTQKKEQKGAPLTTLSADAVNSISIAHPDQPTIELEKKGAEWQLVEPVQSPTDPFEVASLVNLATQETKRTLKVADVKLADLKLDPPQFTITLNDQKLDFGDTEPLEYHRYVRHGDTIALIDDPSATAVDADYSNLVAKELISPGAEIEKIDVPGLSVSRSDGKDWSATPASDAASGDAIAKFVEAWRAARSMWNAAMPDDGGKGQPITITTKGGAIHLVLVSEQPQLIIDRPDLKIRYSLSKADADTLLKLAPPKPAEDAGPDTASAPTHKTDDAKPAEK</sequence>
<dbReference type="AlphaFoldDB" id="A0A6M2BXF0"/>
<proteinExistence type="predicted"/>
<protein>
    <submittedName>
        <fullName evidence="3">DUF4340 domain-containing protein</fullName>
    </submittedName>
</protein>
<dbReference type="InterPro" id="IPR025641">
    <property type="entry name" value="DUF4340"/>
</dbReference>
<evidence type="ECO:0000256" key="1">
    <source>
        <dbReference type="SAM" id="MobiDB-lite"/>
    </source>
</evidence>
<comment type="caution">
    <text evidence="3">The sequence shown here is derived from an EMBL/GenBank/DDBJ whole genome shotgun (WGS) entry which is preliminary data.</text>
</comment>